<reference evidence="1" key="1">
    <citation type="journal article" date="2020" name="Stud. Mycol.">
        <title>101 Dothideomycetes genomes: a test case for predicting lifestyles and emergence of pathogens.</title>
        <authorList>
            <person name="Haridas S."/>
            <person name="Albert R."/>
            <person name="Binder M."/>
            <person name="Bloem J."/>
            <person name="Labutti K."/>
            <person name="Salamov A."/>
            <person name="Andreopoulos B."/>
            <person name="Baker S."/>
            <person name="Barry K."/>
            <person name="Bills G."/>
            <person name="Bluhm B."/>
            <person name="Cannon C."/>
            <person name="Castanera R."/>
            <person name="Culley D."/>
            <person name="Daum C."/>
            <person name="Ezra D."/>
            <person name="Gonzalez J."/>
            <person name="Henrissat B."/>
            <person name="Kuo A."/>
            <person name="Liang C."/>
            <person name="Lipzen A."/>
            <person name="Lutzoni F."/>
            <person name="Magnuson J."/>
            <person name="Mondo S."/>
            <person name="Nolan M."/>
            <person name="Ohm R."/>
            <person name="Pangilinan J."/>
            <person name="Park H.-J."/>
            <person name="Ramirez L."/>
            <person name="Alfaro M."/>
            <person name="Sun H."/>
            <person name="Tritt A."/>
            <person name="Yoshinaga Y."/>
            <person name="Zwiers L.-H."/>
            <person name="Turgeon B."/>
            <person name="Goodwin S."/>
            <person name="Spatafora J."/>
            <person name="Crous P."/>
            <person name="Grigoriev I."/>
        </authorList>
    </citation>
    <scope>NUCLEOTIDE SEQUENCE</scope>
    <source>
        <strain evidence="1">CBS 123094</strain>
    </source>
</reference>
<sequence length="162" mass="18147">MHRHLHPALILHSTQTAPLSPFHRPRVRPRLFIHMPHAATSRPGAGDAPHWGMAEEPFQSSDGLRAQLRQMGKGGTTRGRHATIRPGARGCRDTAQKRRKHRTYQRHPVYTDTLMVRAGEHKAGRRGGRAARSSVGSWARRGRSAWAGCPRQRVRAGEGRSR</sequence>
<accession>A0A6A5WZF5</accession>
<evidence type="ECO:0000313" key="2">
    <source>
        <dbReference type="Proteomes" id="UP000799779"/>
    </source>
</evidence>
<protein>
    <submittedName>
        <fullName evidence="1">Uncharacterized protein</fullName>
    </submittedName>
</protein>
<dbReference type="EMBL" id="ML977557">
    <property type="protein sequence ID" value="KAF2007223.1"/>
    <property type="molecule type" value="Genomic_DNA"/>
</dbReference>
<keyword evidence="2" id="KW-1185">Reference proteome</keyword>
<organism evidence="1 2">
    <name type="scientific">Amniculicola lignicola CBS 123094</name>
    <dbReference type="NCBI Taxonomy" id="1392246"/>
    <lineage>
        <taxon>Eukaryota</taxon>
        <taxon>Fungi</taxon>
        <taxon>Dikarya</taxon>
        <taxon>Ascomycota</taxon>
        <taxon>Pezizomycotina</taxon>
        <taxon>Dothideomycetes</taxon>
        <taxon>Pleosporomycetidae</taxon>
        <taxon>Pleosporales</taxon>
        <taxon>Amniculicolaceae</taxon>
        <taxon>Amniculicola</taxon>
    </lineage>
</organism>
<dbReference type="AlphaFoldDB" id="A0A6A5WZF5"/>
<name>A0A6A5WZF5_9PLEO</name>
<dbReference type="Proteomes" id="UP000799779">
    <property type="component" value="Unassembled WGS sequence"/>
</dbReference>
<gene>
    <name evidence="1" type="ORF">P154DRAFT_115227</name>
</gene>
<evidence type="ECO:0000313" key="1">
    <source>
        <dbReference type="EMBL" id="KAF2007223.1"/>
    </source>
</evidence>
<proteinExistence type="predicted"/>